<gene>
    <name evidence="1" type="ORF">SFRICE_014710</name>
</gene>
<sequence>MFTAVGDHLAIPDIQLGCEKVVVRCLTHPASFLASVTAAQKEETESQSLSIRIMARISARGRHRLIVWESHASARMGRLDRSDTTASQKTDTQNFYIVTPFIPEGVAKGCTLQHVMPLYNVGTPTFHNSCCKSHVIGGEPIAIYRAHFQTPNTSPDPGIKPETPCSAVALATMRQSGLRLYTILSIYGVNVLSHTGNNARVRATTENFLKSSAILRHTRESNPRPLPNHSTNEVRVLRPASYASHATDFSLSCIETHTTPSTDPHRTHRIISNAMRCVLMTCVAYDAGLWTFTLNGRFEILFSNTAQLALQLGN</sequence>
<organism evidence="1">
    <name type="scientific">Spodoptera frugiperda</name>
    <name type="common">Fall armyworm</name>
    <dbReference type="NCBI Taxonomy" id="7108"/>
    <lineage>
        <taxon>Eukaryota</taxon>
        <taxon>Metazoa</taxon>
        <taxon>Ecdysozoa</taxon>
        <taxon>Arthropoda</taxon>
        <taxon>Hexapoda</taxon>
        <taxon>Insecta</taxon>
        <taxon>Pterygota</taxon>
        <taxon>Neoptera</taxon>
        <taxon>Endopterygota</taxon>
        <taxon>Lepidoptera</taxon>
        <taxon>Glossata</taxon>
        <taxon>Ditrysia</taxon>
        <taxon>Noctuoidea</taxon>
        <taxon>Noctuidae</taxon>
        <taxon>Amphipyrinae</taxon>
        <taxon>Spodoptera</taxon>
    </lineage>
</organism>
<accession>A0A2H1VQ59</accession>
<proteinExistence type="predicted"/>
<dbReference type="EMBL" id="ODYU01003786">
    <property type="protein sequence ID" value="SOQ42983.1"/>
    <property type="molecule type" value="Genomic_DNA"/>
</dbReference>
<dbReference type="AlphaFoldDB" id="A0A2H1VQ59"/>
<evidence type="ECO:0000313" key="1">
    <source>
        <dbReference type="EMBL" id="SOQ42983.1"/>
    </source>
</evidence>
<reference evidence="1" key="1">
    <citation type="submission" date="2016-07" db="EMBL/GenBank/DDBJ databases">
        <authorList>
            <person name="Bretaudeau A."/>
        </authorList>
    </citation>
    <scope>NUCLEOTIDE SEQUENCE</scope>
    <source>
        <strain evidence="1">Rice</strain>
        <tissue evidence="1">Whole body</tissue>
    </source>
</reference>
<name>A0A2H1VQ59_SPOFR</name>
<protein>
    <submittedName>
        <fullName evidence="1">SFRICE_014710</fullName>
    </submittedName>
</protein>